<comment type="caution">
    <text evidence="9">The sequence shown here is derived from an EMBL/GenBank/DDBJ whole genome shotgun (WGS) entry which is preliminary data.</text>
</comment>
<dbReference type="EMBL" id="DXEI01000053">
    <property type="protein sequence ID" value="HIX94447.1"/>
    <property type="molecule type" value="Genomic_DNA"/>
</dbReference>
<evidence type="ECO:0000313" key="10">
    <source>
        <dbReference type="Proteomes" id="UP000886751"/>
    </source>
</evidence>
<dbReference type="PANTHER" id="PTHR13285:SF18">
    <property type="entry name" value="PROTEIN-CYSTEINE N-PALMITOYLTRANSFERASE RASP"/>
    <property type="match status" value="1"/>
</dbReference>
<keyword evidence="7" id="KW-0012">Acyltransferase</keyword>
<gene>
    <name evidence="9" type="ORF">H9846_03210</name>
</gene>
<keyword evidence="7" id="KW-0808">Transferase</keyword>
<evidence type="ECO:0000256" key="2">
    <source>
        <dbReference type="ARBA" id="ARBA00010323"/>
    </source>
</evidence>
<dbReference type="PIRSF" id="PIRSF500217">
    <property type="entry name" value="AlgI"/>
    <property type="match status" value="1"/>
</dbReference>
<dbReference type="InterPro" id="IPR051085">
    <property type="entry name" value="MB_O-acyltransferase"/>
</dbReference>
<evidence type="ECO:0000256" key="6">
    <source>
        <dbReference type="ARBA" id="ARBA00023136"/>
    </source>
</evidence>
<feature type="transmembrane region" description="Helical" evidence="8">
    <location>
        <begin position="95"/>
        <end position="114"/>
    </location>
</feature>
<evidence type="ECO:0000256" key="4">
    <source>
        <dbReference type="ARBA" id="ARBA00022692"/>
    </source>
</evidence>
<dbReference type="PANTHER" id="PTHR13285">
    <property type="entry name" value="ACYLTRANSFERASE"/>
    <property type="match status" value="1"/>
</dbReference>
<comment type="subcellular location">
    <subcellularLocation>
        <location evidence="1">Cell membrane</location>
        <topology evidence="1">Multi-pass membrane protein</topology>
    </subcellularLocation>
</comment>
<organism evidence="9 10">
    <name type="scientific">Candidatus Gemmiger excrementipullorum</name>
    <dbReference type="NCBI Taxonomy" id="2838610"/>
    <lineage>
        <taxon>Bacteria</taxon>
        <taxon>Bacillati</taxon>
        <taxon>Bacillota</taxon>
        <taxon>Clostridia</taxon>
        <taxon>Eubacteriales</taxon>
        <taxon>Gemmiger</taxon>
    </lineage>
</organism>
<evidence type="ECO:0000256" key="1">
    <source>
        <dbReference type="ARBA" id="ARBA00004651"/>
    </source>
</evidence>
<feature type="transmembrane region" description="Helical" evidence="8">
    <location>
        <begin position="343"/>
        <end position="361"/>
    </location>
</feature>
<evidence type="ECO:0000256" key="8">
    <source>
        <dbReference type="SAM" id="Phobius"/>
    </source>
</evidence>
<reference evidence="9" key="2">
    <citation type="submission" date="2021-04" db="EMBL/GenBank/DDBJ databases">
        <authorList>
            <person name="Gilroy R."/>
        </authorList>
    </citation>
    <scope>NUCLEOTIDE SEQUENCE</scope>
    <source>
        <strain evidence="9">ChiHecec2B26-7398</strain>
    </source>
</reference>
<keyword evidence="3 7" id="KW-1003">Cell membrane</keyword>
<evidence type="ECO:0000256" key="7">
    <source>
        <dbReference type="PIRNR" id="PIRNR016636"/>
    </source>
</evidence>
<dbReference type="Pfam" id="PF03062">
    <property type="entry name" value="MBOAT"/>
    <property type="match status" value="1"/>
</dbReference>
<feature type="transmembrane region" description="Helical" evidence="8">
    <location>
        <begin position="476"/>
        <end position="499"/>
    </location>
</feature>
<proteinExistence type="inferred from homology"/>
<dbReference type="InterPro" id="IPR024194">
    <property type="entry name" value="Ac/AlaTfrase_AlgI/DltB"/>
</dbReference>
<keyword evidence="6 7" id="KW-0472">Membrane</keyword>
<dbReference type="InterPro" id="IPR004299">
    <property type="entry name" value="MBOAT_fam"/>
</dbReference>
<reference evidence="9" key="1">
    <citation type="journal article" date="2021" name="PeerJ">
        <title>Extensive microbial diversity within the chicken gut microbiome revealed by metagenomics and culture.</title>
        <authorList>
            <person name="Gilroy R."/>
            <person name="Ravi A."/>
            <person name="Getino M."/>
            <person name="Pursley I."/>
            <person name="Horton D.L."/>
            <person name="Alikhan N.F."/>
            <person name="Baker D."/>
            <person name="Gharbi K."/>
            <person name="Hall N."/>
            <person name="Watson M."/>
            <person name="Adriaenssens E.M."/>
            <person name="Foster-Nyarko E."/>
            <person name="Jarju S."/>
            <person name="Secka A."/>
            <person name="Antonio M."/>
            <person name="Oren A."/>
            <person name="Chaudhuri R.R."/>
            <person name="La Ragione R."/>
            <person name="Hildebrand F."/>
            <person name="Pallen M.J."/>
        </authorList>
    </citation>
    <scope>NUCLEOTIDE SEQUENCE</scope>
    <source>
        <strain evidence="9">ChiHecec2B26-7398</strain>
    </source>
</reference>
<dbReference type="GO" id="GO:0042121">
    <property type="term" value="P:alginic acid biosynthetic process"/>
    <property type="evidence" value="ECO:0007669"/>
    <property type="project" value="InterPro"/>
</dbReference>
<dbReference type="GO" id="GO:0016746">
    <property type="term" value="F:acyltransferase activity"/>
    <property type="evidence" value="ECO:0007669"/>
    <property type="project" value="UniProtKB-KW"/>
</dbReference>
<dbReference type="PIRSF" id="PIRSF016636">
    <property type="entry name" value="AlgI_DltB"/>
    <property type="match status" value="1"/>
</dbReference>
<feature type="transmembrane region" description="Helical" evidence="8">
    <location>
        <begin position="20"/>
        <end position="41"/>
    </location>
</feature>
<dbReference type="Proteomes" id="UP000886751">
    <property type="component" value="Unassembled WGS sequence"/>
</dbReference>
<feature type="transmembrane region" description="Helical" evidence="8">
    <location>
        <begin position="438"/>
        <end position="456"/>
    </location>
</feature>
<dbReference type="InterPro" id="IPR028362">
    <property type="entry name" value="AlgI"/>
</dbReference>
<dbReference type="GO" id="GO:0005886">
    <property type="term" value="C:plasma membrane"/>
    <property type="evidence" value="ECO:0007669"/>
    <property type="project" value="UniProtKB-SubCell"/>
</dbReference>
<accession>A0A9D2BUW5</accession>
<sequence>MELTITWQQVVEFLTEGQSMTITSLLFLVFFAATALIHYALPRVVRPYFLLVVSYGFFCYDPVNRPLVWVLAAATLVTWLCGLIIGRVKVKAVRVLALLVAIGGGVGVLVYYKYWNLLADTLGGGLLARRENLLAPLGLSYFVFAALSYTIDVFKRRCRVELNPFHYAMFVSFFPTLINGPIERYPHLRPQIQKSRRFSYNRCAGGAFRMLWGYTKKMVIADNLAQYVALVYGDPAAMSGPNLVAATVLFGVQLYMDFSGCCDIALGAARILGYDLIENFQAPFESRSFGEFWRRWHISMTGWFRDYVYFSLGGSRCAPWRHYLNIVIVFLCSGLWHGADWRYLAWGLACGLISAFAALTAKPRRALAAHNPLYRAAWFKTLWQVLCTNVLFCFTLVFFASALYNTDPFAIYAAMLQGWQGLAGSLGQVTQLLLDTGIDGRLPVVLWFGCFVVFAVEHGGQSVSAWVRKQPWPLRWTLYYGAAAAILFFAAFGQSAFIYQQY</sequence>
<evidence type="ECO:0000313" key="9">
    <source>
        <dbReference type="EMBL" id="HIX94447.1"/>
    </source>
</evidence>
<evidence type="ECO:0000256" key="5">
    <source>
        <dbReference type="ARBA" id="ARBA00022989"/>
    </source>
</evidence>
<keyword evidence="5 8" id="KW-1133">Transmembrane helix</keyword>
<feature type="transmembrane region" description="Helical" evidence="8">
    <location>
        <begin position="320"/>
        <end position="337"/>
    </location>
</feature>
<evidence type="ECO:0000256" key="3">
    <source>
        <dbReference type="ARBA" id="ARBA00022475"/>
    </source>
</evidence>
<feature type="transmembrane region" description="Helical" evidence="8">
    <location>
        <begin position="69"/>
        <end position="88"/>
    </location>
</feature>
<comment type="similarity">
    <text evidence="2 7">Belongs to the membrane-bound acyltransferase family.</text>
</comment>
<keyword evidence="4 8" id="KW-0812">Transmembrane</keyword>
<name>A0A9D2BUW5_9FIRM</name>
<dbReference type="AlphaFoldDB" id="A0A9D2BUW5"/>
<feature type="transmembrane region" description="Helical" evidence="8">
    <location>
        <begin position="134"/>
        <end position="154"/>
    </location>
</feature>
<feature type="transmembrane region" description="Helical" evidence="8">
    <location>
        <begin position="382"/>
        <end position="403"/>
    </location>
</feature>
<protein>
    <submittedName>
        <fullName evidence="9">MBOAT family protein</fullName>
    </submittedName>
</protein>